<sequence length="465" mass="51180">MKKMRTNLIRSCVTAAVIGSVLTGGLLPVRHAAAAESTSAPLQVKEFKFLDKESDRISLDQAKGPDGTRDGHLSLLIDAGSGTEIKSISLKTADSTGKDINHGLWKSWKAAPGDIGHLLAVVQDGRILNDTFQPTLGTFKGVAQLELYASDNNSMKPGEYYYVEIETAQGTLKSEITPFNDSEKSYAPVVIREFAWVDLDQDKNGIAEFKPDERTDGHFRLKLNLAPKTEILAMILRPTDKDGKEAYQGIWRTNRAGVGWLLGIMKGDTVVNPKLKDDVKEPLGTFSGNVVFDLYANNNGSIKNGQYYTVEIETTYGTIISKPIGFGIAESIYRDDTALDFRTIALKLDSKLAAVDEAEQTLEAAPFTLEGRSMVPIRFIAEALGAKVDWNGAERRVTLVKDDVKVELVIDQKHAYVNGELNVLDSPAVIRDDITFVPVRFVSESLKMKVFYDNGEIIITDAKEQ</sequence>
<dbReference type="RefSeq" id="WP_377468936.1">
    <property type="nucleotide sequence ID" value="NZ_JBHLWN010000024.1"/>
</dbReference>
<protein>
    <submittedName>
        <fullName evidence="2">Copper amine oxidase N-terminal domain-containing protein</fullName>
    </submittedName>
</protein>
<dbReference type="InterPro" id="IPR036582">
    <property type="entry name" value="Mao_N_sf"/>
</dbReference>
<dbReference type="InterPro" id="IPR012854">
    <property type="entry name" value="Cu_amine_oxidase-like_N"/>
</dbReference>
<name>A0ABV6DH26_9BACL</name>
<organism evidence="2 3">
    <name type="scientific">Paenibacillus chartarius</name>
    <dbReference type="NCBI Taxonomy" id="747481"/>
    <lineage>
        <taxon>Bacteria</taxon>
        <taxon>Bacillati</taxon>
        <taxon>Bacillota</taxon>
        <taxon>Bacilli</taxon>
        <taxon>Bacillales</taxon>
        <taxon>Paenibacillaceae</taxon>
        <taxon>Paenibacillus</taxon>
    </lineage>
</organism>
<keyword evidence="3" id="KW-1185">Reference proteome</keyword>
<dbReference type="Proteomes" id="UP001589776">
    <property type="component" value="Unassembled WGS sequence"/>
</dbReference>
<gene>
    <name evidence="2" type="ORF">ACFFK0_05485</name>
</gene>
<dbReference type="Pfam" id="PF07833">
    <property type="entry name" value="Cu_amine_oxidN1"/>
    <property type="match status" value="1"/>
</dbReference>
<reference evidence="2 3" key="1">
    <citation type="submission" date="2024-09" db="EMBL/GenBank/DDBJ databases">
        <authorList>
            <person name="Sun Q."/>
            <person name="Mori K."/>
        </authorList>
    </citation>
    <scope>NUCLEOTIDE SEQUENCE [LARGE SCALE GENOMIC DNA]</scope>
    <source>
        <strain evidence="2 3">CCM 7759</strain>
    </source>
</reference>
<comment type="caution">
    <text evidence="2">The sequence shown here is derived from an EMBL/GenBank/DDBJ whole genome shotgun (WGS) entry which is preliminary data.</text>
</comment>
<dbReference type="Gene3D" id="3.30.457.10">
    <property type="entry name" value="Copper amine oxidase-like, N-terminal domain"/>
    <property type="match status" value="1"/>
</dbReference>
<evidence type="ECO:0000313" key="3">
    <source>
        <dbReference type="Proteomes" id="UP001589776"/>
    </source>
</evidence>
<accession>A0ABV6DH26</accession>
<evidence type="ECO:0000313" key="2">
    <source>
        <dbReference type="EMBL" id="MFC0211907.1"/>
    </source>
</evidence>
<dbReference type="SUPFAM" id="SSF55383">
    <property type="entry name" value="Copper amine oxidase, domain N"/>
    <property type="match status" value="1"/>
</dbReference>
<dbReference type="EMBL" id="JBHLWN010000024">
    <property type="protein sequence ID" value="MFC0211907.1"/>
    <property type="molecule type" value="Genomic_DNA"/>
</dbReference>
<proteinExistence type="predicted"/>
<evidence type="ECO:0000259" key="1">
    <source>
        <dbReference type="Pfam" id="PF07833"/>
    </source>
</evidence>
<feature type="domain" description="Copper amine oxidase-like N-terminal" evidence="1">
    <location>
        <begin position="355"/>
        <end position="456"/>
    </location>
</feature>